<evidence type="ECO:0000313" key="2">
    <source>
        <dbReference type="Proteomes" id="UP001548587"/>
    </source>
</evidence>
<proteinExistence type="predicted"/>
<organism evidence="1 2">
    <name type="scientific">Burkholderia sola</name>
    <dbReference type="NCBI Taxonomy" id="2843302"/>
    <lineage>
        <taxon>Bacteria</taxon>
        <taxon>Pseudomonadati</taxon>
        <taxon>Pseudomonadota</taxon>
        <taxon>Betaproteobacteria</taxon>
        <taxon>Burkholderiales</taxon>
        <taxon>Burkholderiaceae</taxon>
        <taxon>Burkholderia</taxon>
        <taxon>Burkholderia cepacia complex</taxon>
    </lineage>
</organism>
<accession>A0ABV2CC22</accession>
<keyword evidence="2" id="KW-1185">Reference proteome</keyword>
<dbReference type="RefSeq" id="WP_143328866.1">
    <property type="nucleotide sequence ID" value="NZ_FR989671.1"/>
</dbReference>
<comment type="caution">
    <text evidence="1">The sequence shown here is derived from an EMBL/GenBank/DDBJ whole genome shotgun (WGS) entry which is preliminary data.</text>
</comment>
<reference evidence="1 2" key="1">
    <citation type="submission" date="2024-06" db="EMBL/GenBank/DDBJ databases">
        <title>Burkholderia sola in Mexico.</title>
        <authorList>
            <person name="Estrada P."/>
        </authorList>
    </citation>
    <scope>NUCLEOTIDE SEQUENCE [LARGE SCALE GENOMIC DNA]</scope>
    <source>
        <strain evidence="1 2">CpTa8-5</strain>
    </source>
</reference>
<dbReference type="InterPro" id="IPR037883">
    <property type="entry name" value="Knr4/Smi1-like_sf"/>
</dbReference>
<gene>
    <name evidence="1" type="ORF">ABXL37_20625</name>
</gene>
<dbReference type="SUPFAM" id="SSF160631">
    <property type="entry name" value="SMI1/KNR4-like"/>
    <property type="match status" value="1"/>
</dbReference>
<protein>
    <submittedName>
        <fullName evidence="1">SMI1/KNR4 family protein</fullName>
    </submittedName>
</protein>
<evidence type="ECO:0000313" key="1">
    <source>
        <dbReference type="EMBL" id="MET1476667.1"/>
    </source>
</evidence>
<dbReference type="EMBL" id="JBEWCH010000013">
    <property type="protein sequence ID" value="MET1476667.1"/>
    <property type="molecule type" value="Genomic_DNA"/>
</dbReference>
<dbReference type="Proteomes" id="UP001548587">
    <property type="component" value="Unassembled WGS sequence"/>
</dbReference>
<name>A0ABV2CC22_9BURK</name>
<sequence length="213" mass="23788">MISFAALAICVVSLVGKVGEIFVEALHPYGNQKNPDFPIDRDAFDIDRKQYWQDRVAEANVSKNGGMRSVIPSTVERYLAGSTGDIARSDPRTAMRTLQDLGVASDTDFGQFYLKYQGSFISPRPVAELLDVEGPSIPAIPDQTEYVRNLYGIPEEYLALTSDEGEGMYLYGKDDGAVYDLDISVLNDFIKGKIPARWATFNDFLIWYFELSV</sequence>